<dbReference type="Gene3D" id="1.10.1060.10">
    <property type="entry name" value="Alpha-helical ferredoxin"/>
    <property type="match status" value="1"/>
</dbReference>
<keyword evidence="3" id="KW-1185">Reference proteome</keyword>
<evidence type="ECO:0000313" key="2">
    <source>
        <dbReference type="EMBL" id="WWX25786.1"/>
    </source>
</evidence>
<dbReference type="PROSITE" id="PS51379">
    <property type="entry name" value="4FE4S_FER_2"/>
    <property type="match status" value="1"/>
</dbReference>
<dbReference type="GO" id="GO:0004355">
    <property type="term" value="F:glutamate synthase (NADPH) activity"/>
    <property type="evidence" value="ECO:0007669"/>
    <property type="project" value="UniProtKB-EC"/>
</dbReference>
<evidence type="ECO:0000313" key="3">
    <source>
        <dbReference type="Proteomes" id="UP001375370"/>
    </source>
</evidence>
<dbReference type="SUPFAM" id="SSF46548">
    <property type="entry name" value="alpha-helical ferredoxin"/>
    <property type="match status" value="1"/>
</dbReference>
<dbReference type="EC" id="1.4.1.13" evidence="2"/>
<dbReference type="InterPro" id="IPR006004">
    <property type="entry name" value="SudA-like"/>
</dbReference>
<dbReference type="InterPro" id="IPR009051">
    <property type="entry name" value="Helical_ferredxn"/>
</dbReference>
<dbReference type="Gene3D" id="3.50.50.60">
    <property type="entry name" value="FAD/NAD(P)-binding domain"/>
    <property type="match status" value="2"/>
</dbReference>
<dbReference type="PANTHER" id="PTHR42783:SF3">
    <property type="entry name" value="GLUTAMATE SYNTHASE [NADPH] SMALL CHAIN-RELATED"/>
    <property type="match status" value="1"/>
</dbReference>
<gene>
    <name evidence="2" type="primary">gltA</name>
    <name evidence="2" type="ORF">V8247_02105</name>
</gene>
<dbReference type="Pfam" id="PF07992">
    <property type="entry name" value="Pyr_redox_2"/>
    <property type="match status" value="1"/>
</dbReference>
<dbReference type="SUPFAM" id="SSF51971">
    <property type="entry name" value="Nucleotide-binding domain"/>
    <property type="match status" value="1"/>
</dbReference>
<dbReference type="InterPro" id="IPR017896">
    <property type="entry name" value="4Fe4S_Fe-S-bd"/>
</dbReference>
<accession>A0ABZ2J9K1</accession>
<reference evidence="2 3" key="1">
    <citation type="submission" date="2024-03" db="EMBL/GenBank/DDBJ databases">
        <title>A Dehalogenimonas Isolated from Estuarine Sediments Dihaloeliminates Chlorinated Alkanes.</title>
        <authorList>
            <person name="Yang Y."/>
            <person name="Wang H."/>
        </authorList>
    </citation>
    <scope>NUCLEOTIDE SEQUENCE [LARGE SCALE GENOMIC DNA]</scope>
    <source>
        <strain evidence="2 3">W</strain>
    </source>
</reference>
<organism evidence="2 3">
    <name type="scientific">Candidatus Dehalogenimonas loeffleri</name>
    <dbReference type="NCBI Taxonomy" id="3127115"/>
    <lineage>
        <taxon>Bacteria</taxon>
        <taxon>Bacillati</taxon>
        <taxon>Chloroflexota</taxon>
        <taxon>Dehalococcoidia</taxon>
        <taxon>Dehalococcoidales</taxon>
        <taxon>Dehalococcoidaceae</taxon>
        <taxon>Dehalogenimonas</taxon>
    </lineage>
</organism>
<feature type="domain" description="4Fe-4S ferredoxin-type" evidence="1">
    <location>
        <begin position="33"/>
        <end position="63"/>
    </location>
</feature>
<proteinExistence type="predicted"/>
<dbReference type="InterPro" id="IPR023753">
    <property type="entry name" value="FAD/NAD-binding_dom"/>
</dbReference>
<dbReference type="Pfam" id="PF14691">
    <property type="entry name" value="Fer4_20"/>
    <property type="match status" value="1"/>
</dbReference>
<sequence>MAKLDLNRVGMPKQSADQRRLNFDEVALGYSAEEALQEASRCIDCKARNCVVGCPVAIEIPDFIRSLKNNDLPEAARILKRTNALPGVCGRVCPQESQCEAVCTLAKKGAPVAIGRLERYIADWELGQSAKTAPGELRAPTGKRVAVIGAGPAGLTAAAELARLGHEVTVFESLHVAGGVLMYGIPEFRLPKSIVQSEVDYVKSLGVNIELNAVIGKTLTIDELLAGGFQAVFLGTGAGLPLFLNIEGENAPGVYSANEFLSRVNLMKAWRFPEYDTPLKVGTEVVVIGGGNVAMDAARSAVRLGAHVTVVYRRSREEMPARIEEVENAEEEGIDFLYLTNPVSFQINEHKWVNGMTCQKMELGEPDASGRRRPVPVAGSEFNLPVDMAIIALGTRPNPLIARATPDLEFAGKGNVIADEQTGLTRKQAVWAGGDIVTGAATVISAMGAGKAAAADIDRYLAGLE</sequence>
<name>A0ABZ2J9K1_9CHLR</name>
<dbReference type="EMBL" id="CP146612">
    <property type="protein sequence ID" value="WWX25786.1"/>
    <property type="molecule type" value="Genomic_DNA"/>
</dbReference>
<dbReference type="PANTHER" id="PTHR42783">
    <property type="entry name" value="GLUTAMATE SYNTHASE [NADPH] SMALL CHAIN"/>
    <property type="match status" value="1"/>
</dbReference>
<protein>
    <submittedName>
        <fullName evidence="2">NADPH-dependent glutamate synthase</fullName>
        <ecNumber evidence="2">1.4.1.13</ecNumber>
    </submittedName>
</protein>
<dbReference type="InterPro" id="IPR036188">
    <property type="entry name" value="FAD/NAD-bd_sf"/>
</dbReference>
<dbReference type="NCBIfam" id="TIGR01316">
    <property type="entry name" value="gltA"/>
    <property type="match status" value="1"/>
</dbReference>
<dbReference type="PRINTS" id="PR00419">
    <property type="entry name" value="ADXRDTASE"/>
</dbReference>
<dbReference type="RefSeq" id="WP_338738303.1">
    <property type="nucleotide sequence ID" value="NZ_CP146612.1"/>
</dbReference>
<evidence type="ECO:0000259" key="1">
    <source>
        <dbReference type="PROSITE" id="PS51379"/>
    </source>
</evidence>
<dbReference type="InterPro" id="IPR028261">
    <property type="entry name" value="DPD_II"/>
</dbReference>
<dbReference type="Proteomes" id="UP001375370">
    <property type="component" value="Chromosome"/>
</dbReference>
<keyword evidence="2" id="KW-0560">Oxidoreductase</keyword>